<dbReference type="InterPro" id="IPR036259">
    <property type="entry name" value="MFS_trans_sf"/>
</dbReference>
<keyword evidence="2" id="KW-0813">Transport</keyword>
<evidence type="ECO:0000256" key="3">
    <source>
        <dbReference type="ARBA" id="ARBA00022692"/>
    </source>
</evidence>
<feature type="transmembrane region" description="Helical" evidence="6">
    <location>
        <begin position="152"/>
        <end position="168"/>
    </location>
</feature>
<comment type="subcellular location">
    <subcellularLocation>
        <location evidence="1">Membrane</location>
        <topology evidence="1">Multi-pass membrane protein</topology>
    </subcellularLocation>
</comment>
<evidence type="ECO:0000313" key="8">
    <source>
        <dbReference type="EMBL" id="AKP21000.1"/>
    </source>
</evidence>
<dbReference type="SUPFAM" id="SSF103473">
    <property type="entry name" value="MFS general substrate transporter"/>
    <property type="match status" value="1"/>
</dbReference>
<evidence type="ECO:0000259" key="7">
    <source>
        <dbReference type="PROSITE" id="PS50850"/>
    </source>
</evidence>
<keyword evidence="4 6" id="KW-1133">Transmembrane helix</keyword>
<feature type="domain" description="Major facilitator superfamily (MFS) profile" evidence="7">
    <location>
        <begin position="8"/>
        <end position="195"/>
    </location>
</feature>
<dbReference type="GO" id="GO:0022857">
    <property type="term" value="F:transmembrane transporter activity"/>
    <property type="evidence" value="ECO:0007669"/>
    <property type="project" value="InterPro"/>
</dbReference>
<reference evidence="8" key="1">
    <citation type="submission" date="2014-10" db="EMBL/GenBank/DDBJ databases">
        <title>Pi transporters in dinoflagellates.</title>
        <authorList>
            <person name="Lin S."/>
            <person name="Zhang H."/>
        </authorList>
    </citation>
    <scope>NUCLEOTIDE SEQUENCE</scope>
    <source>
        <strain evidence="8">CCMP2778</strain>
    </source>
</reference>
<feature type="transmembrane region" description="Helical" evidence="6">
    <location>
        <begin position="43"/>
        <end position="65"/>
    </location>
</feature>
<dbReference type="Pfam" id="PF00083">
    <property type="entry name" value="Sugar_tr"/>
    <property type="match status" value="1"/>
</dbReference>
<protein>
    <submittedName>
        <fullName evidence="8">Inorganic phosphate transporter</fullName>
    </submittedName>
</protein>
<keyword evidence="5 6" id="KW-0472">Membrane</keyword>
<dbReference type="InterPro" id="IPR005828">
    <property type="entry name" value="MFS_sugar_transport-like"/>
</dbReference>
<sequence length="195" mass="20421">MAPSRSKSKIVGIVGNFSIGYNLQSASIALAFAGDIWPKPDWVAFVTLGTTSAGIIAGMISMGYIGDRVGRMPAMCLTTALTCFSVFVSAFLSFGSDEVVYTVFSIARLFLGIGIGGTYPLSAVSAAESSGETEDASWQVAKAMFWQAPSQLSPSLLALVLLCFLGSGQHTNELIFRSVLAAGMAPALVVFIAAW</sequence>
<dbReference type="Gene3D" id="1.20.1250.20">
    <property type="entry name" value="MFS general substrate transporter like domains"/>
    <property type="match status" value="1"/>
</dbReference>
<evidence type="ECO:0000256" key="2">
    <source>
        <dbReference type="ARBA" id="ARBA00022448"/>
    </source>
</evidence>
<feature type="transmembrane region" description="Helical" evidence="6">
    <location>
        <begin position="174"/>
        <end position="194"/>
    </location>
</feature>
<dbReference type="EMBL" id="KM881476">
    <property type="protein sequence ID" value="AKP21000.1"/>
    <property type="molecule type" value="mRNA"/>
</dbReference>
<keyword evidence="3 6" id="KW-0812">Transmembrane</keyword>
<dbReference type="AlphaFoldDB" id="A0A1C7A0K4"/>
<proteinExistence type="evidence at transcript level"/>
<dbReference type="GO" id="GO:0016020">
    <property type="term" value="C:membrane"/>
    <property type="evidence" value="ECO:0007669"/>
    <property type="project" value="UniProtKB-SubCell"/>
</dbReference>
<feature type="transmembrane region" description="Helical" evidence="6">
    <location>
        <begin position="72"/>
        <end position="94"/>
    </location>
</feature>
<dbReference type="PANTHER" id="PTHR23511:SF34">
    <property type="entry name" value="SYNAPTIC VESICLE GLYCOPROTEIN 2"/>
    <property type="match status" value="1"/>
</dbReference>
<dbReference type="InterPro" id="IPR020846">
    <property type="entry name" value="MFS_dom"/>
</dbReference>
<evidence type="ECO:0000256" key="5">
    <source>
        <dbReference type="ARBA" id="ARBA00023136"/>
    </source>
</evidence>
<name>A0A1C7A0K4_KARVE</name>
<evidence type="ECO:0000256" key="1">
    <source>
        <dbReference type="ARBA" id="ARBA00004141"/>
    </source>
</evidence>
<gene>
    <name evidence="8" type="primary">IPT</name>
</gene>
<dbReference type="PROSITE" id="PS50850">
    <property type="entry name" value="MFS"/>
    <property type="match status" value="1"/>
</dbReference>
<organism evidence="8">
    <name type="scientific">Karlodinium veneficum</name>
    <name type="common">Dinoflagellate</name>
    <name type="synonym">Karlodinium micrum</name>
    <dbReference type="NCBI Taxonomy" id="407301"/>
    <lineage>
        <taxon>Eukaryota</taxon>
        <taxon>Sar</taxon>
        <taxon>Alveolata</taxon>
        <taxon>Dinophyceae</taxon>
        <taxon>Gymnodiniales</taxon>
        <taxon>Kareniaceae</taxon>
        <taxon>Karlodinium</taxon>
    </lineage>
</organism>
<dbReference type="PANTHER" id="PTHR23511">
    <property type="entry name" value="SYNAPTIC VESICLE GLYCOPROTEIN 2"/>
    <property type="match status" value="1"/>
</dbReference>
<evidence type="ECO:0000256" key="6">
    <source>
        <dbReference type="SAM" id="Phobius"/>
    </source>
</evidence>
<evidence type="ECO:0000256" key="4">
    <source>
        <dbReference type="ARBA" id="ARBA00022989"/>
    </source>
</evidence>
<accession>A0A1C7A0K4</accession>